<accession>A0ABQ6IX50</accession>
<reference evidence="3" key="1">
    <citation type="journal article" date="2019" name="Int. J. Syst. Evol. Microbiol.">
        <title>The Global Catalogue of Microorganisms (GCM) 10K type strain sequencing project: providing services to taxonomists for standard genome sequencing and annotation.</title>
        <authorList>
            <consortium name="The Broad Institute Genomics Platform"/>
            <consortium name="The Broad Institute Genome Sequencing Center for Infectious Disease"/>
            <person name="Wu L."/>
            <person name="Ma J."/>
        </authorList>
    </citation>
    <scope>NUCLEOTIDE SEQUENCE [LARGE SCALE GENOMIC DNA]</scope>
    <source>
        <strain evidence="3">NBRC 113072</strain>
    </source>
</reference>
<dbReference type="Proteomes" id="UP001157126">
    <property type="component" value="Unassembled WGS sequence"/>
</dbReference>
<keyword evidence="3" id="KW-1185">Reference proteome</keyword>
<feature type="region of interest" description="Disordered" evidence="1">
    <location>
        <begin position="24"/>
        <end position="45"/>
    </location>
</feature>
<evidence type="ECO:0000256" key="1">
    <source>
        <dbReference type="SAM" id="MobiDB-lite"/>
    </source>
</evidence>
<dbReference type="EMBL" id="BSUO01000001">
    <property type="protein sequence ID" value="GMA41641.1"/>
    <property type="molecule type" value="Genomic_DNA"/>
</dbReference>
<protein>
    <submittedName>
        <fullName evidence="2">Uncharacterized protein</fullName>
    </submittedName>
</protein>
<feature type="compositionally biased region" description="Acidic residues" evidence="1">
    <location>
        <begin position="28"/>
        <end position="42"/>
    </location>
</feature>
<proteinExistence type="predicted"/>
<name>A0ABQ6IX50_9MICO</name>
<organism evidence="2 3">
    <name type="scientific">Mobilicoccus caccae</name>
    <dbReference type="NCBI Taxonomy" id="1859295"/>
    <lineage>
        <taxon>Bacteria</taxon>
        <taxon>Bacillati</taxon>
        <taxon>Actinomycetota</taxon>
        <taxon>Actinomycetes</taxon>
        <taxon>Micrococcales</taxon>
        <taxon>Dermatophilaceae</taxon>
        <taxon>Mobilicoccus</taxon>
    </lineage>
</organism>
<dbReference type="RefSeq" id="WP_284305183.1">
    <property type="nucleotide sequence ID" value="NZ_BSUO01000001.1"/>
</dbReference>
<evidence type="ECO:0000313" key="2">
    <source>
        <dbReference type="EMBL" id="GMA41641.1"/>
    </source>
</evidence>
<sequence length="57" mass="6366">MFTLEDIDMAEDLEFIRQNGARFLPDDIQPDGDVPGDGETDPAADAIAHPYDYLIVR</sequence>
<evidence type="ECO:0000313" key="3">
    <source>
        <dbReference type="Proteomes" id="UP001157126"/>
    </source>
</evidence>
<comment type="caution">
    <text evidence="2">The sequence shown here is derived from an EMBL/GenBank/DDBJ whole genome shotgun (WGS) entry which is preliminary data.</text>
</comment>
<gene>
    <name evidence="2" type="ORF">GCM10025883_36860</name>
</gene>